<sequence length="254" mass="28295">MKIAAIQSDIAWEDPEANFTRLRPWVAAAAAAGAKLVVLPEMFACGFSMTTAKIAEPPGGPSTRFLEHQARQHDLWICGSVPEVPHGESKPYNTLVLASPHGQVVRYRKIHPFSFAKEHEHYGAGSDHITVDVDGLRCTLFVCYDLRFADEFWGRAEQTDAYVVVANWPERRRHHWTTLLQARAIENQAYVVGVNRVGHGNGLDYSGDSRIVDPWGEVLAAAAGGETMVLADVRAEVVRDARERFPVLKDRRKP</sequence>
<dbReference type="GO" id="GO:0106008">
    <property type="term" value="F:2-oxoglutaramate amidase activity"/>
    <property type="evidence" value="ECO:0007669"/>
    <property type="project" value="TreeGrafter"/>
</dbReference>
<dbReference type="InterPro" id="IPR036526">
    <property type="entry name" value="C-N_Hydrolase_sf"/>
</dbReference>
<feature type="domain" description="CN hydrolase" evidence="1">
    <location>
        <begin position="1"/>
        <end position="235"/>
    </location>
</feature>
<protein>
    <submittedName>
        <fullName evidence="2">Carbon-nitrogen hydrolase</fullName>
    </submittedName>
</protein>
<reference evidence="3" key="1">
    <citation type="submission" date="2016-10" db="EMBL/GenBank/DDBJ databases">
        <authorList>
            <person name="Varghese N."/>
            <person name="Submissions S."/>
        </authorList>
    </citation>
    <scope>NUCLEOTIDE SEQUENCE [LARGE SCALE GENOMIC DNA]</scope>
    <source>
        <strain evidence="3">ATCC 25963</strain>
    </source>
</reference>
<dbReference type="STRING" id="54.SAMN02745121_01858"/>
<dbReference type="AlphaFoldDB" id="A0A1I1VQN8"/>
<keyword evidence="2" id="KW-0378">Hydrolase</keyword>
<dbReference type="PROSITE" id="PS50263">
    <property type="entry name" value="CN_HYDROLASE"/>
    <property type="match status" value="1"/>
</dbReference>
<dbReference type="RefSeq" id="WP_096330659.1">
    <property type="nucleotide sequence ID" value="NZ_FOMX01000005.1"/>
</dbReference>
<organism evidence="2 3">
    <name type="scientific">Nannocystis exedens</name>
    <dbReference type="NCBI Taxonomy" id="54"/>
    <lineage>
        <taxon>Bacteria</taxon>
        <taxon>Pseudomonadati</taxon>
        <taxon>Myxococcota</taxon>
        <taxon>Polyangia</taxon>
        <taxon>Nannocystales</taxon>
        <taxon>Nannocystaceae</taxon>
        <taxon>Nannocystis</taxon>
    </lineage>
</organism>
<name>A0A1I1VQN8_9BACT</name>
<dbReference type="SUPFAM" id="SSF56317">
    <property type="entry name" value="Carbon-nitrogen hydrolase"/>
    <property type="match status" value="1"/>
</dbReference>
<dbReference type="GO" id="GO:0050152">
    <property type="term" value="F:omega-amidase activity"/>
    <property type="evidence" value="ECO:0007669"/>
    <property type="project" value="TreeGrafter"/>
</dbReference>
<proteinExistence type="predicted"/>
<dbReference type="Gene3D" id="3.60.110.10">
    <property type="entry name" value="Carbon-nitrogen hydrolase"/>
    <property type="match status" value="1"/>
</dbReference>
<evidence type="ECO:0000259" key="1">
    <source>
        <dbReference type="PROSITE" id="PS50263"/>
    </source>
</evidence>
<dbReference type="PANTHER" id="PTHR47799:SF1">
    <property type="entry name" value="OMEGA-AMIDASE YAFV"/>
    <property type="match status" value="1"/>
</dbReference>
<evidence type="ECO:0000313" key="2">
    <source>
        <dbReference type="EMBL" id="SFD85154.1"/>
    </source>
</evidence>
<dbReference type="Proteomes" id="UP000199400">
    <property type="component" value="Unassembled WGS sequence"/>
</dbReference>
<dbReference type="Pfam" id="PF00795">
    <property type="entry name" value="CN_hydrolase"/>
    <property type="match status" value="1"/>
</dbReference>
<dbReference type="EMBL" id="FOMX01000005">
    <property type="protein sequence ID" value="SFD85154.1"/>
    <property type="molecule type" value="Genomic_DNA"/>
</dbReference>
<gene>
    <name evidence="2" type="ORF">SAMN02745121_01858</name>
</gene>
<dbReference type="OrthoDB" id="9811121at2"/>
<dbReference type="CDD" id="cd07583">
    <property type="entry name" value="nitrilase_5"/>
    <property type="match status" value="1"/>
</dbReference>
<dbReference type="InterPro" id="IPR052737">
    <property type="entry name" value="Omega-amidase_YafV"/>
</dbReference>
<dbReference type="PANTHER" id="PTHR47799">
    <property type="entry name" value="OMEGA-AMIDASE YAFV"/>
    <property type="match status" value="1"/>
</dbReference>
<keyword evidence="3" id="KW-1185">Reference proteome</keyword>
<dbReference type="InterPro" id="IPR003010">
    <property type="entry name" value="C-N_Hydrolase"/>
</dbReference>
<evidence type="ECO:0000313" key="3">
    <source>
        <dbReference type="Proteomes" id="UP000199400"/>
    </source>
</evidence>
<accession>A0A1I1VQN8</accession>